<feature type="region of interest" description="Disordered" evidence="1">
    <location>
        <begin position="1"/>
        <end position="29"/>
    </location>
</feature>
<evidence type="ECO:0000256" key="1">
    <source>
        <dbReference type="SAM" id="MobiDB-lite"/>
    </source>
</evidence>
<feature type="non-terminal residue" evidence="2">
    <location>
        <position position="1"/>
    </location>
</feature>
<protein>
    <submittedName>
        <fullName evidence="2">Uncharacterized protein</fullName>
    </submittedName>
</protein>
<dbReference type="AlphaFoldDB" id="A0A6J4NM23"/>
<feature type="non-terminal residue" evidence="2">
    <location>
        <position position="51"/>
    </location>
</feature>
<proteinExistence type="predicted"/>
<organism evidence="2">
    <name type="scientific">uncultured Pseudonocardia sp</name>
    <dbReference type="NCBI Taxonomy" id="211455"/>
    <lineage>
        <taxon>Bacteria</taxon>
        <taxon>Bacillati</taxon>
        <taxon>Actinomycetota</taxon>
        <taxon>Actinomycetes</taxon>
        <taxon>Pseudonocardiales</taxon>
        <taxon>Pseudonocardiaceae</taxon>
        <taxon>Pseudonocardia</taxon>
        <taxon>environmental samples</taxon>
    </lineage>
</organism>
<gene>
    <name evidence="2" type="ORF">AVDCRST_MAG66-812</name>
</gene>
<name>A0A6J4NM23_9PSEU</name>
<dbReference type="EMBL" id="CADCUS010000123">
    <property type="protein sequence ID" value="CAA9389733.1"/>
    <property type="molecule type" value="Genomic_DNA"/>
</dbReference>
<accession>A0A6J4NM23</accession>
<sequence length="51" mass="5427">ARDPVEHAAAAPTRSRSVPGRAPLRPHLGTTLWTCVREPVDGSRRSGGQPV</sequence>
<reference evidence="2" key="1">
    <citation type="submission" date="2020-02" db="EMBL/GenBank/DDBJ databases">
        <authorList>
            <person name="Meier V. D."/>
        </authorList>
    </citation>
    <scope>NUCLEOTIDE SEQUENCE</scope>
    <source>
        <strain evidence="2">AVDCRST_MAG66</strain>
    </source>
</reference>
<evidence type="ECO:0000313" key="2">
    <source>
        <dbReference type="EMBL" id="CAA9389733.1"/>
    </source>
</evidence>